<dbReference type="Proteomes" id="UP000019112">
    <property type="component" value="Unassembled WGS sequence"/>
</dbReference>
<reference evidence="1 2" key="1">
    <citation type="journal article" date="2014" name="FEMS Microbiol. Lett.">
        <title>Draft genome sequences of three Holospora species (Holospora obtusa, Holospora undulata, and Holospora elegans), endonuclear symbiotic bacteria of the ciliate Paramecium caudatum.</title>
        <authorList>
            <person name="Dohra H."/>
            <person name="Tanaka K."/>
            <person name="Suzuki T."/>
            <person name="Fujishima M."/>
            <person name="Suzuki H."/>
        </authorList>
    </citation>
    <scope>NUCLEOTIDE SEQUENCE [LARGE SCALE GENOMIC DNA]</scope>
    <source>
        <strain evidence="1 2">F1</strain>
    </source>
</reference>
<dbReference type="eggNOG" id="COG3293">
    <property type="taxonomic scope" value="Bacteria"/>
</dbReference>
<keyword evidence="2" id="KW-1185">Reference proteome</keyword>
<sequence>MTQRHRIHDVSDKFWKILEPHLPGREGGWGEKVRGSRKFINAVLWILISGSP</sequence>
<name>W6TG86_HOLOB</name>
<accession>W6TG86</accession>
<evidence type="ECO:0000313" key="2">
    <source>
        <dbReference type="Proteomes" id="UP000019112"/>
    </source>
</evidence>
<organism evidence="1 2">
    <name type="scientific">Holospora obtusa F1</name>
    <dbReference type="NCBI Taxonomy" id="1399147"/>
    <lineage>
        <taxon>Bacteria</taxon>
        <taxon>Pseudomonadati</taxon>
        <taxon>Pseudomonadota</taxon>
        <taxon>Alphaproteobacteria</taxon>
        <taxon>Holosporales</taxon>
        <taxon>Holosporaceae</taxon>
        <taxon>Holospora</taxon>
    </lineage>
</organism>
<comment type="caution">
    <text evidence="1">The sequence shown here is derived from an EMBL/GenBank/DDBJ whole genome shotgun (WGS) entry which is preliminary data.</text>
</comment>
<evidence type="ECO:0000313" key="1">
    <source>
        <dbReference type="EMBL" id="ETZ06840.1"/>
    </source>
</evidence>
<evidence type="ECO:0008006" key="3">
    <source>
        <dbReference type="Google" id="ProtNLM"/>
    </source>
</evidence>
<dbReference type="STRING" id="1399147.P618_200985"/>
<dbReference type="AlphaFoldDB" id="W6TG86"/>
<gene>
    <name evidence="1" type="ORF">P618_200985</name>
</gene>
<protein>
    <recommendedName>
        <fullName evidence="3">Transposase</fullName>
    </recommendedName>
</protein>
<proteinExistence type="predicted"/>
<dbReference type="EMBL" id="AWTR02000081">
    <property type="protein sequence ID" value="ETZ06840.1"/>
    <property type="molecule type" value="Genomic_DNA"/>
</dbReference>